<evidence type="ECO:0000259" key="6">
    <source>
        <dbReference type="PROSITE" id="PS51900"/>
    </source>
</evidence>
<dbReference type="PANTHER" id="PTHR30349">
    <property type="entry name" value="PHAGE INTEGRASE-RELATED"/>
    <property type="match status" value="1"/>
</dbReference>
<evidence type="ECO:0000313" key="8">
    <source>
        <dbReference type="Proteomes" id="UP000517523"/>
    </source>
</evidence>
<dbReference type="PANTHER" id="PTHR30349:SF41">
    <property type="entry name" value="INTEGRASE_RECOMBINASE PROTEIN MJ0367-RELATED"/>
    <property type="match status" value="1"/>
</dbReference>
<organism evidence="7 8">
    <name type="scientific">Paenibacillus rhizosphaerae</name>
    <dbReference type="NCBI Taxonomy" id="297318"/>
    <lineage>
        <taxon>Bacteria</taxon>
        <taxon>Bacillati</taxon>
        <taxon>Bacillota</taxon>
        <taxon>Bacilli</taxon>
        <taxon>Bacillales</taxon>
        <taxon>Paenibacillaceae</taxon>
        <taxon>Paenibacillus</taxon>
    </lineage>
</organism>
<dbReference type="GO" id="GO:0015074">
    <property type="term" value="P:DNA integration"/>
    <property type="evidence" value="ECO:0007669"/>
    <property type="project" value="InterPro"/>
</dbReference>
<dbReference type="Pfam" id="PF00589">
    <property type="entry name" value="Phage_integrase"/>
    <property type="match status" value="1"/>
</dbReference>
<dbReference type="PROSITE" id="PS51898">
    <property type="entry name" value="TYR_RECOMBINASE"/>
    <property type="match status" value="1"/>
</dbReference>
<reference evidence="7 8" key="1">
    <citation type="submission" date="2020-08" db="EMBL/GenBank/DDBJ databases">
        <title>Genomic Encyclopedia of Type Strains, Phase III (KMG-III): the genomes of soil and plant-associated and newly described type strains.</title>
        <authorList>
            <person name="Whitman W."/>
        </authorList>
    </citation>
    <scope>NUCLEOTIDE SEQUENCE [LARGE SCALE GENOMIC DNA]</scope>
    <source>
        <strain evidence="7 8">CECT 5831</strain>
    </source>
</reference>
<comment type="similarity">
    <text evidence="1">Belongs to the 'phage' integrase family.</text>
</comment>
<keyword evidence="3" id="KW-0233">DNA recombination</keyword>
<dbReference type="InterPro" id="IPR011010">
    <property type="entry name" value="DNA_brk_join_enz"/>
</dbReference>
<dbReference type="InterPro" id="IPR050090">
    <property type="entry name" value="Tyrosine_recombinase_XerCD"/>
</dbReference>
<dbReference type="AlphaFoldDB" id="A0A839TNR9"/>
<dbReference type="Proteomes" id="UP000517523">
    <property type="component" value="Unassembled WGS sequence"/>
</dbReference>
<name>A0A839TNR9_9BACL</name>
<evidence type="ECO:0000256" key="3">
    <source>
        <dbReference type="ARBA" id="ARBA00023172"/>
    </source>
</evidence>
<comment type="caution">
    <text evidence="7">The sequence shown here is derived from an EMBL/GenBank/DDBJ whole genome shotgun (WGS) entry which is preliminary data.</text>
</comment>
<accession>A0A839TNR9</accession>
<dbReference type="GO" id="GO:0003677">
    <property type="term" value="F:DNA binding"/>
    <property type="evidence" value="ECO:0007669"/>
    <property type="project" value="UniProtKB-UniRule"/>
</dbReference>
<evidence type="ECO:0000256" key="1">
    <source>
        <dbReference type="ARBA" id="ARBA00008857"/>
    </source>
</evidence>
<evidence type="ECO:0000256" key="2">
    <source>
        <dbReference type="ARBA" id="ARBA00023125"/>
    </source>
</evidence>
<evidence type="ECO:0000313" key="7">
    <source>
        <dbReference type="EMBL" id="MBB3127068.1"/>
    </source>
</evidence>
<dbReference type="Gene3D" id="1.10.150.130">
    <property type="match status" value="1"/>
</dbReference>
<dbReference type="InterPro" id="IPR010998">
    <property type="entry name" value="Integrase_recombinase_N"/>
</dbReference>
<gene>
    <name evidence="7" type="ORF">FHS19_001722</name>
</gene>
<dbReference type="RefSeq" id="WP_183581248.1">
    <property type="nucleotide sequence ID" value="NZ_JACHXJ010000001.1"/>
</dbReference>
<keyword evidence="2 4" id="KW-0238">DNA-binding</keyword>
<feature type="domain" description="Core-binding (CB)" evidence="6">
    <location>
        <begin position="1"/>
        <end position="93"/>
    </location>
</feature>
<sequence length="303" mass="34985">MFEEFLFYLKGKGVSDLTIRNYVTSWQRFVRWIQQEQSQYMIEVNPVFATQKDISDFKKYLTQEGGGRDGQPAKPGTLQITFVHLNAIFRFFAEKGYIPNNPVQPVKKPPAARRMPKWLMRTEQNALLREVRNAGGKRDNAIILTLLRVGLRVQELCDLKKADLEMSERKGMAYIRAKGDKDREVPLNAEVRASLQAYLDERDDSSPYVFVSQRSEKCTTRAIQHLIEKYRARTQIKHLTCHALRHTFGHDLVTSDPPVPLDVVAMLMGHFKEDGTPNIEMTMIYTTPSYDDLKRAVESISWN</sequence>
<dbReference type="PROSITE" id="PS51900">
    <property type="entry name" value="CB"/>
    <property type="match status" value="1"/>
</dbReference>
<dbReference type="EMBL" id="JACHXJ010000001">
    <property type="protein sequence ID" value="MBB3127068.1"/>
    <property type="molecule type" value="Genomic_DNA"/>
</dbReference>
<dbReference type="SUPFAM" id="SSF56349">
    <property type="entry name" value="DNA breaking-rejoining enzymes"/>
    <property type="match status" value="1"/>
</dbReference>
<feature type="domain" description="Tyr recombinase" evidence="5">
    <location>
        <begin position="114"/>
        <end position="298"/>
    </location>
</feature>
<protein>
    <submittedName>
        <fullName evidence="7">Site-specific recombinase XerD</fullName>
    </submittedName>
</protein>
<dbReference type="GO" id="GO:0006310">
    <property type="term" value="P:DNA recombination"/>
    <property type="evidence" value="ECO:0007669"/>
    <property type="project" value="UniProtKB-KW"/>
</dbReference>
<dbReference type="InterPro" id="IPR002104">
    <property type="entry name" value="Integrase_catalytic"/>
</dbReference>
<dbReference type="Gene3D" id="1.10.443.10">
    <property type="entry name" value="Intergrase catalytic core"/>
    <property type="match status" value="1"/>
</dbReference>
<evidence type="ECO:0000256" key="4">
    <source>
        <dbReference type="PROSITE-ProRule" id="PRU01248"/>
    </source>
</evidence>
<dbReference type="InterPro" id="IPR013762">
    <property type="entry name" value="Integrase-like_cat_sf"/>
</dbReference>
<proteinExistence type="inferred from homology"/>
<dbReference type="InterPro" id="IPR044068">
    <property type="entry name" value="CB"/>
</dbReference>
<evidence type="ECO:0000259" key="5">
    <source>
        <dbReference type="PROSITE" id="PS51898"/>
    </source>
</evidence>